<dbReference type="Pfam" id="PF00294">
    <property type="entry name" value="PfkB"/>
    <property type="match status" value="1"/>
</dbReference>
<dbReference type="InterPro" id="IPR011611">
    <property type="entry name" value="PfkB_dom"/>
</dbReference>
<keyword evidence="2" id="KW-0418">Kinase</keyword>
<evidence type="ECO:0000313" key="2">
    <source>
        <dbReference type="EMBL" id="KAF6817415.1"/>
    </source>
</evidence>
<protein>
    <submittedName>
        <fullName evidence="2">PfkB family carbohydrate kinase</fullName>
    </submittedName>
</protein>
<dbReference type="PANTHER" id="PTHR47098">
    <property type="entry name" value="PROTEIN MAK32"/>
    <property type="match status" value="1"/>
</dbReference>
<dbReference type="GO" id="GO:0016301">
    <property type="term" value="F:kinase activity"/>
    <property type="evidence" value="ECO:0007669"/>
    <property type="project" value="UniProtKB-KW"/>
</dbReference>
<name>A0A8H6N2V2_9PEZI</name>
<dbReference type="AlphaFoldDB" id="A0A8H6N2V2"/>
<dbReference type="Proteomes" id="UP000654918">
    <property type="component" value="Unassembled WGS sequence"/>
</dbReference>
<dbReference type="PANTHER" id="PTHR47098:SF1">
    <property type="entry name" value="PFKB FAMILY CARBOHYDRATE KINASE SUPERFAMILY (AFU_ORTHOLOGUE AFUA_4G09500)"/>
    <property type="match status" value="1"/>
</dbReference>
<organism evidence="2 3">
    <name type="scientific">Colletotrichum plurivorum</name>
    <dbReference type="NCBI Taxonomy" id="2175906"/>
    <lineage>
        <taxon>Eukaryota</taxon>
        <taxon>Fungi</taxon>
        <taxon>Dikarya</taxon>
        <taxon>Ascomycota</taxon>
        <taxon>Pezizomycotina</taxon>
        <taxon>Sordariomycetes</taxon>
        <taxon>Hypocreomycetidae</taxon>
        <taxon>Glomerellales</taxon>
        <taxon>Glomerellaceae</taxon>
        <taxon>Colletotrichum</taxon>
        <taxon>Colletotrichum orchidearum species complex</taxon>
    </lineage>
</organism>
<keyword evidence="3" id="KW-1185">Reference proteome</keyword>
<dbReference type="SUPFAM" id="SSF53613">
    <property type="entry name" value="Ribokinase-like"/>
    <property type="match status" value="1"/>
</dbReference>
<dbReference type="Gene3D" id="3.40.1190.20">
    <property type="match status" value="1"/>
</dbReference>
<keyword evidence="2" id="KW-0808">Transferase</keyword>
<sequence>MVVLDEIHFPDGRVLRDVPGGSGFYATLGARLAVPQDEAGSICCLILPGEDFPAHVIRQIEGWGVEVFCHQIWGPLSTRGRLRYEDETFSAKTFRYTTKPLRPDVKTTHDRLLQSSVVHVFASPEYFHKRVVLELDVDPFPLLAWEPSPPDTWKPSESGHWAEYRRATLFATVVTPSDAEVLAMRGARLDAAKPYPKAVIEQCALLLAETPVRGRVVIIRCGAEGCLTVSRRGQPIWLPAFHGPGSGKVVDATGAGNAFVGAFSVTYRRTWDGLLASAYGAVAASFVVEQVGPPRREAVDGRELWNGEAFVDRLEEYKAKAAKLNVGLEAGGRVETGR</sequence>
<feature type="domain" description="Carbohydrate kinase PfkB" evidence="1">
    <location>
        <begin position="170"/>
        <end position="292"/>
    </location>
</feature>
<dbReference type="InterPro" id="IPR029056">
    <property type="entry name" value="Ribokinase-like"/>
</dbReference>
<evidence type="ECO:0000259" key="1">
    <source>
        <dbReference type="Pfam" id="PF00294"/>
    </source>
</evidence>
<comment type="caution">
    <text evidence="2">The sequence shown here is derived from an EMBL/GenBank/DDBJ whole genome shotgun (WGS) entry which is preliminary data.</text>
</comment>
<gene>
    <name evidence="2" type="ORF">CPLU01_13581</name>
</gene>
<evidence type="ECO:0000313" key="3">
    <source>
        <dbReference type="Proteomes" id="UP000654918"/>
    </source>
</evidence>
<dbReference type="EMBL" id="WIGO01000317">
    <property type="protein sequence ID" value="KAF6817415.1"/>
    <property type="molecule type" value="Genomic_DNA"/>
</dbReference>
<reference evidence="2" key="1">
    <citation type="journal article" date="2020" name="Phytopathology">
        <title>Genome Sequence Resources of Colletotrichum truncatum, C. plurivorum, C. musicola, and C. sojae: Four Species Pathogenic to Soybean (Glycine max).</title>
        <authorList>
            <person name="Rogerio F."/>
            <person name="Boufleur T.R."/>
            <person name="Ciampi-Guillardi M."/>
            <person name="Sukno S.A."/>
            <person name="Thon M.R."/>
            <person name="Massola Junior N.S."/>
            <person name="Baroncelli R."/>
        </authorList>
    </citation>
    <scope>NUCLEOTIDE SEQUENCE</scope>
    <source>
        <strain evidence="2">LFN00145</strain>
    </source>
</reference>
<accession>A0A8H6N2V2</accession>
<proteinExistence type="predicted"/>